<reference evidence="2 3" key="1">
    <citation type="submission" date="2024-03" db="EMBL/GenBank/DDBJ databases">
        <authorList>
            <person name="Gkanogiannis A."/>
            <person name="Becerra Lopez-Lavalle L."/>
        </authorList>
    </citation>
    <scope>NUCLEOTIDE SEQUENCE [LARGE SCALE GENOMIC DNA]</scope>
</reference>
<organism evidence="2 3">
    <name type="scientific">Citrullus colocynthis</name>
    <name type="common">colocynth</name>
    <dbReference type="NCBI Taxonomy" id="252529"/>
    <lineage>
        <taxon>Eukaryota</taxon>
        <taxon>Viridiplantae</taxon>
        <taxon>Streptophyta</taxon>
        <taxon>Embryophyta</taxon>
        <taxon>Tracheophyta</taxon>
        <taxon>Spermatophyta</taxon>
        <taxon>Magnoliopsida</taxon>
        <taxon>eudicotyledons</taxon>
        <taxon>Gunneridae</taxon>
        <taxon>Pentapetalae</taxon>
        <taxon>rosids</taxon>
        <taxon>fabids</taxon>
        <taxon>Cucurbitales</taxon>
        <taxon>Cucurbitaceae</taxon>
        <taxon>Benincaseae</taxon>
        <taxon>Citrullus</taxon>
    </lineage>
</organism>
<dbReference type="PANTHER" id="PTHR28674:SF1">
    <property type="entry name" value="NOP PROTEIN CHAPERONE 1"/>
    <property type="match status" value="1"/>
</dbReference>
<evidence type="ECO:0000256" key="1">
    <source>
        <dbReference type="SAM" id="MobiDB-lite"/>
    </source>
</evidence>
<feature type="compositionally biased region" description="Basic residues" evidence="1">
    <location>
        <begin position="307"/>
        <end position="333"/>
    </location>
</feature>
<evidence type="ECO:0000313" key="2">
    <source>
        <dbReference type="EMBL" id="CAK9321562.1"/>
    </source>
</evidence>
<gene>
    <name evidence="2" type="ORF">CITCOLO1_LOCUS13638</name>
</gene>
<evidence type="ECO:0000313" key="3">
    <source>
        <dbReference type="Proteomes" id="UP001642487"/>
    </source>
</evidence>
<sequence length="339" mass="37315">MFEITAHKFMILIERMASIDPEKLLPPSTSQPPHAVSACVRNLNVPTTSPPQPLLPNSRVPTSYTGDKTKNYSHWNDLSSPNQFLGSTEGERRSANSFSATPLQLFLPSLQSSESASGRRRAFAVVTISISRTKRRRGGKMRHASKDLLYLERKDLSSSSLESSLLVCKKNSEPCRNEKPITEPASKSLVLGRVKDFLGVISEANKKLQMDAKENAEKYDIETLDGNESEVIELDLMLGIADLHTPEAVAAAESAIIGNQPVIPLTCSSSESDTEESSHDSITGDNNNDDNEKSDDQNTDHSNKSSFKLKRSNSRKTSCRSKSKGKGKLKKRPKILELS</sequence>
<keyword evidence="3" id="KW-1185">Reference proteome</keyword>
<dbReference type="Proteomes" id="UP001642487">
    <property type="component" value="Chromosome 5"/>
</dbReference>
<dbReference type="EMBL" id="OZ021739">
    <property type="protein sequence ID" value="CAK9321562.1"/>
    <property type="molecule type" value="Genomic_DNA"/>
</dbReference>
<protein>
    <submittedName>
        <fullName evidence="2">Uncharacterized protein</fullName>
    </submittedName>
</protein>
<dbReference type="InterPro" id="IPR027921">
    <property type="entry name" value="NOPCHAP1"/>
</dbReference>
<dbReference type="Pfam" id="PF15370">
    <property type="entry name" value="NOPCHAP1"/>
    <property type="match status" value="1"/>
</dbReference>
<name>A0ABP0YST5_9ROSI</name>
<dbReference type="PANTHER" id="PTHR28674">
    <property type="entry name" value="SIMILAR TO DNA SEGMENT, CHR 10, WAYNE STATE UNIVERSITY 102,-EXPRESSED"/>
    <property type="match status" value="1"/>
</dbReference>
<proteinExistence type="predicted"/>
<accession>A0ABP0YST5</accession>
<feature type="compositionally biased region" description="Basic and acidic residues" evidence="1">
    <location>
        <begin position="290"/>
        <end position="303"/>
    </location>
</feature>
<feature type="region of interest" description="Disordered" evidence="1">
    <location>
        <begin position="266"/>
        <end position="339"/>
    </location>
</feature>